<evidence type="ECO:0000313" key="1">
    <source>
        <dbReference type="EMBL" id="GEN32581.1"/>
    </source>
</evidence>
<gene>
    <name evidence="1" type="ORF">ADA01nite_00410</name>
</gene>
<reference evidence="1 2" key="1">
    <citation type="submission" date="2019-07" db="EMBL/GenBank/DDBJ databases">
        <title>Whole genome shotgun sequence of Aneurinibacillus danicus NBRC 102444.</title>
        <authorList>
            <person name="Hosoyama A."/>
            <person name="Uohara A."/>
            <person name="Ohji S."/>
            <person name="Ichikawa N."/>
        </authorList>
    </citation>
    <scope>NUCLEOTIDE SEQUENCE [LARGE SCALE GENOMIC DNA]</scope>
    <source>
        <strain evidence="1 2">NBRC 102444</strain>
    </source>
</reference>
<dbReference type="EMBL" id="BJXX01000006">
    <property type="protein sequence ID" value="GEN32581.1"/>
    <property type="molecule type" value="Genomic_DNA"/>
</dbReference>
<evidence type="ECO:0000313" key="2">
    <source>
        <dbReference type="Proteomes" id="UP000321157"/>
    </source>
</evidence>
<name>A0A511V3D0_9BACL</name>
<protein>
    <submittedName>
        <fullName evidence="1">Uncharacterized protein</fullName>
    </submittedName>
</protein>
<proteinExistence type="predicted"/>
<dbReference type="AlphaFoldDB" id="A0A511V3D0"/>
<accession>A0A511V3D0</accession>
<dbReference type="Proteomes" id="UP000321157">
    <property type="component" value="Unassembled WGS sequence"/>
</dbReference>
<comment type="caution">
    <text evidence="1">The sequence shown here is derived from an EMBL/GenBank/DDBJ whole genome shotgun (WGS) entry which is preliminary data.</text>
</comment>
<organism evidence="1 2">
    <name type="scientific">Aneurinibacillus danicus</name>
    <dbReference type="NCBI Taxonomy" id="267746"/>
    <lineage>
        <taxon>Bacteria</taxon>
        <taxon>Bacillati</taxon>
        <taxon>Bacillota</taxon>
        <taxon>Bacilli</taxon>
        <taxon>Bacillales</taxon>
        <taxon>Paenibacillaceae</taxon>
        <taxon>Aneurinibacillus group</taxon>
        <taxon>Aneurinibacillus</taxon>
    </lineage>
</organism>
<sequence>MKPGNPCVLSLAKNTGRCYIQQENFLRDKECADIASLSHRGKEVFMCPQKKKNKTK</sequence>
<keyword evidence="2" id="KW-1185">Reference proteome</keyword>